<organism evidence="8 9">
    <name type="scientific">Caldivirga maquilingensis (strain ATCC 700844 / DSM 13496 / JCM 10307 / IC-167)</name>
    <dbReference type="NCBI Taxonomy" id="397948"/>
    <lineage>
        <taxon>Archaea</taxon>
        <taxon>Thermoproteota</taxon>
        <taxon>Thermoprotei</taxon>
        <taxon>Thermoproteales</taxon>
        <taxon>Thermoproteaceae</taxon>
        <taxon>Caldivirga</taxon>
    </lineage>
</organism>
<dbReference type="eggNOG" id="arCOG01628">
    <property type="taxonomic scope" value="Archaea"/>
</dbReference>
<evidence type="ECO:0000256" key="5">
    <source>
        <dbReference type="ARBA" id="ARBA00048470"/>
    </source>
</evidence>
<evidence type="ECO:0000256" key="3">
    <source>
        <dbReference type="ARBA" id="ARBA00023457"/>
    </source>
</evidence>
<feature type="domain" description="Siroheme decarboxylase NirL-like HTH" evidence="7">
    <location>
        <begin position="7"/>
        <end position="52"/>
    </location>
</feature>
<dbReference type="InterPro" id="IPR036388">
    <property type="entry name" value="WH-like_DNA-bd_sf"/>
</dbReference>
<dbReference type="InterPro" id="IPR050684">
    <property type="entry name" value="HTH-Siroheme_Decarb"/>
</dbReference>
<comment type="similarity">
    <text evidence="3">Belongs to the Ahb/Nir family.</text>
</comment>
<dbReference type="Gene3D" id="1.10.10.10">
    <property type="entry name" value="Winged helix-like DNA-binding domain superfamily/Winged helix DNA-binding domain"/>
    <property type="match status" value="1"/>
</dbReference>
<dbReference type="RefSeq" id="WP_012185220.1">
    <property type="nucleotide sequence ID" value="NC_009954.1"/>
</dbReference>
<dbReference type="KEGG" id="cma:Cmaq_0150"/>
<proteinExistence type="inferred from homology"/>
<dbReference type="Proteomes" id="UP000001137">
    <property type="component" value="Chromosome"/>
</dbReference>
<dbReference type="GeneID" id="5708760"/>
<dbReference type="PANTHER" id="PTHR43413">
    <property type="entry name" value="TRANSCRIPTIONAL REGULATOR, ASNC FAMILY"/>
    <property type="match status" value="1"/>
</dbReference>
<dbReference type="InterPro" id="IPR040523">
    <property type="entry name" value="AsnC_trans_reg2"/>
</dbReference>
<evidence type="ECO:0000256" key="1">
    <source>
        <dbReference type="ARBA" id="ARBA00023239"/>
    </source>
</evidence>
<evidence type="ECO:0000313" key="9">
    <source>
        <dbReference type="Proteomes" id="UP000001137"/>
    </source>
</evidence>
<dbReference type="InterPro" id="IPR053953">
    <property type="entry name" value="NirdL-like_HTH"/>
</dbReference>
<reference evidence="8 9" key="1">
    <citation type="submission" date="2007-10" db="EMBL/GenBank/DDBJ databases">
        <title>Complete sequence of Caldivirga maquilingensis IC-167.</title>
        <authorList>
            <consortium name="US DOE Joint Genome Institute"/>
            <person name="Copeland A."/>
            <person name="Lucas S."/>
            <person name="Lapidus A."/>
            <person name="Barry K."/>
            <person name="Glavina del Rio T."/>
            <person name="Dalin E."/>
            <person name="Tice H."/>
            <person name="Pitluck S."/>
            <person name="Saunders E."/>
            <person name="Brettin T."/>
            <person name="Bruce D."/>
            <person name="Detter J.C."/>
            <person name="Han C."/>
            <person name="Schmutz J."/>
            <person name="Larimer F."/>
            <person name="Land M."/>
            <person name="Hauser L."/>
            <person name="Kyrpides N."/>
            <person name="Ivanova N."/>
            <person name="Biddle J.F."/>
            <person name="Zhang Z."/>
            <person name="Fitz-Gibbon S.T."/>
            <person name="Lowe T.M."/>
            <person name="Saltikov C."/>
            <person name="House C.H."/>
            <person name="Richardson P."/>
        </authorList>
    </citation>
    <scope>NUCLEOTIDE SEQUENCE [LARGE SCALE GENOMIC DNA]</scope>
    <source>
        <strain evidence="9">ATCC 700844 / DSM 13496 / JCM 10307 / IC-167</strain>
    </source>
</reference>
<dbReference type="HOGENOM" id="CLU_049427_1_0_2"/>
<gene>
    <name evidence="8" type="ordered locus">Cmaq_0150</name>
</gene>
<dbReference type="Pfam" id="PF22451">
    <property type="entry name" value="NirdL-like_HTH"/>
    <property type="match status" value="1"/>
</dbReference>
<evidence type="ECO:0000313" key="8">
    <source>
        <dbReference type="EMBL" id="ABW01000.1"/>
    </source>
</evidence>
<evidence type="ECO:0000259" key="6">
    <source>
        <dbReference type="Pfam" id="PF17805"/>
    </source>
</evidence>
<keyword evidence="9" id="KW-1185">Reference proteome</keyword>
<keyword evidence="1" id="KW-0456">Lyase</keyword>
<evidence type="ECO:0000256" key="4">
    <source>
        <dbReference type="ARBA" id="ARBA00023471"/>
    </source>
</evidence>
<protein>
    <recommendedName>
        <fullName evidence="4">siroheme decarboxylase</fullName>
        <ecNumber evidence="4">4.1.1.111</ecNumber>
    </recommendedName>
</protein>
<dbReference type="SUPFAM" id="SSF46785">
    <property type="entry name" value="Winged helix' DNA-binding domain"/>
    <property type="match status" value="1"/>
</dbReference>
<feature type="domain" description="Siroheme decarboxylase AsnC-like ligand binding" evidence="6">
    <location>
        <begin position="233"/>
        <end position="311"/>
    </location>
</feature>
<dbReference type="GO" id="GO:0016829">
    <property type="term" value="F:lyase activity"/>
    <property type="evidence" value="ECO:0007669"/>
    <property type="project" value="UniProtKB-KW"/>
</dbReference>
<accession>A8MA68</accession>
<name>A8MA68_CALMQ</name>
<dbReference type="Gene3D" id="3.30.70.3460">
    <property type="match status" value="2"/>
</dbReference>
<comment type="pathway">
    <text evidence="2">Porphyrin-containing compound metabolism.</text>
</comment>
<dbReference type="EC" id="4.1.1.111" evidence="4"/>
<sequence length="321" mass="37214">MLDDKSRELLMEAQYNFPITDRPFLELARRIGVTEDWVIDSLRRFKELGLVRRIGALVNYRARGMVSALVALRVRDDLVNEVAAEINRDKYVTHNFLRLHNRYNIWYVTKATSKGELEDKVRSVVNKFALSPEDYVILYAEKTYKIDVKFDLNVGVSRAKVHRLPETNLKLEDVGLPLEFYEMIKSINIVKEPFNEIKDKFKIPISRMTELIGELRDKGVIRDFYAMIDPDLAGFKANAMVTFSISDCEEVANIDEATHVVKRIIVPGKWNHNCYFMIHGVNYNIISSIVQDRLSKLGVTEYDVLPSIRNLLPNMARRIEQ</sequence>
<dbReference type="InterPro" id="IPR036390">
    <property type="entry name" value="WH_DNA-bd_sf"/>
</dbReference>
<evidence type="ECO:0000259" key="7">
    <source>
        <dbReference type="Pfam" id="PF22451"/>
    </source>
</evidence>
<feature type="domain" description="Siroheme decarboxylase AsnC-like ligand binding" evidence="6">
    <location>
        <begin position="64"/>
        <end position="145"/>
    </location>
</feature>
<comment type="catalytic activity">
    <reaction evidence="5">
        <text>siroheme + 2 H(+) = 12,18-didecarboxysiroheme + 2 CO2</text>
        <dbReference type="Rhea" id="RHEA:19093"/>
        <dbReference type="ChEBI" id="CHEBI:15378"/>
        <dbReference type="ChEBI" id="CHEBI:16526"/>
        <dbReference type="ChEBI" id="CHEBI:60052"/>
        <dbReference type="ChEBI" id="CHEBI:140497"/>
        <dbReference type="EC" id="4.1.1.111"/>
    </reaction>
</comment>
<dbReference type="Pfam" id="PF17805">
    <property type="entry name" value="AsnC_trans_reg2"/>
    <property type="match status" value="2"/>
</dbReference>
<dbReference type="OrthoDB" id="145939at2157"/>
<dbReference type="EMBL" id="CP000852">
    <property type="protein sequence ID" value="ABW01000.1"/>
    <property type="molecule type" value="Genomic_DNA"/>
</dbReference>
<dbReference type="PANTHER" id="PTHR43413:SF1">
    <property type="entry name" value="SIROHEME DECARBOXYLASE NIRL SUBUNIT"/>
    <property type="match status" value="1"/>
</dbReference>
<dbReference type="STRING" id="397948.Cmaq_0150"/>
<dbReference type="AlphaFoldDB" id="A8MA68"/>
<evidence type="ECO:0000256" key="2">
    <source>
        <dbReference type="ARBA" id="ARBA00023444"/>
    </source>
</evidence>